<feature type="region of interest" description="Disordered" evidence="9">
    <location>
        <begin position="1254"/>
        <end position="1285"/>
    </location>
</feature>
<dbReference type="Pfam" id="PF00754">
    <property type="entry name" value="F5_F8_type_C"/>
    <property type="match status" value="6"/>
</dbReference>
<sequence>MEKKRNGSVRAAHPGGKRRWRNAALALMLLTGGVSGAAGFEPATIQAAELNEAVRLLSANRPVYASSSLGGGTPNLAADGLADTRWESVWQKDPQWIYLDLGKTADVSSVEIDWEGAYSTAYKLQVSDDELNWRDVYDTTDGRGGKEKIELETKAQGRYIRLFSTQRSQAAYGISIWEFRVYGTGGLNDDLRPAPVNLALNRPVTASSLEIDEHLNRPENERPVPGNYLAENATDGNRNTRWASMFRADSWIYVDLGERKEIGGIRFDWENSYARAYDIQISDDARNWKTIYRQLDGSGKKEQVDLYAEARYVKMQGLARSNDYGYSLFEFEVLGYREGDNKPVYDIPEMPTIEKVQVGAGSYETGDLSQLEPRSPKFVSEKLKAPFPSNDWWQSLLIFNLGESNGVITLPFKNKYTTMGLAVMTPGAGYASSDGGSVNADGEPDLYINEASINPADVQTTVIGYGDYSVDVVMSDDETEKMKTTFVKGSPYLYNTFENPDAVVLRTANLTRIYDESGRTIELQDGDVATADHLGLEITNTDRAPVPETFERNYGVFAPPGTTFMKLGDTIKIKFAGDETYLSLAALPSADDLSLYRLHGYAFVTDTAVDYDYNAESALVTTRFTAVTESKRETFPNETLATLLPHQWKITTSELTGLTYPSVRGTLKVHAGNTFTTQDRFSGLLPQFAEPSGSAGYSRVQLSAYLDMLDADIAAGLMSRDPYWQGKKLHPLAMGVLVSDQIGDTDRRDMYLDTLRSILTDWYTYSEDEPQHSHYFHYSPAWGSIFPYASGFGLNTGLTDHHFTYGYYAFASAVLGQYDEDFVRDYGDMVEHLIRDYANPSRTDDMYPWMRNFDPYEGHSWAGGFADNASGNNQEAAGEALFGWVGQFMWGEVTQNTDYRDAAIWGFTTELKAAEQYWFDYDGDNFLPGYAHETAGHVYGSAYAYTTFFSGDAEHIYGIHWLPLGEWMSAYGRDPQKAAKLYDGLLEDIRKQSGGSATQERSWQHIIWPFQALSDPQSVLAKWDASLMQQNEIFNAYWFTHSMNALGSRTSEIWSDDPAVTVYKGANGYAAQIWNPSSSAKTVGFYDASGKVGSAVVHPKAIVQVDPKKETMTEPDHSSGIRYLDRTDWTLTASADLGSDPVSNMIDGNLSTRWTSGSAQNPAQWFRLDLGSKQSFDTLFMNSGTSGGDYARGYEVFVSDNGEDWSEAVASGEGQSAGIAVDLGAQQARYIRVKLTALTDSWWSIAELRLASFHGGSDDNEEPGEPEEPETPLPGNGPGSREDWQATTFADNGTDIASAMLDGDLSTRWTSGRPQTNGQWVTVDLGQLSAVDTVVLNSAGAIGDSADGFRILLSADGRSWSEPVAAGRRSDTSLVRATFPQQAARYVKVVQTGESSNWWSIAELDVQHNGTGKLKALTAEGWAVEASSSASGQEPNAVLDGDSGTRWSTGTEQRAGQWLMLDFGQTTEFSQLVLDSTGSADDYSRGYAVSVSDDGVDWSVPVAQGTGTGAHVVASFAPQSARYARVELTADHSQWWSISGLSVFAADKDDSAPDDGLPTLLDRTDWIVTTSMPERADYAISAMLDGDVSSRWSSGEVQSPGQWIAVDLGAETAFSRVQLTSPSAPDAPDDYARAYTIETSADGVDWTQAASGEGTSNGIDAAFDASRTARYIRVTQTGSSEYWWSVAELNVYR</sequence>
<evidence type="ECO:0000259" key="10">
    <source>
        <dbReference type="PROSITE" id="PS50022"/>
    </source>
</evidence>
<dbReference type="PANTHER" id="PTHR31983:SF0">
    <property type="entry name" value="GLUCAN ENDO-1,3-BETA-D-GLUCOSIDASE 2"/>
    <property type="match status" value="1"/>
</dbReference>
<dbReference type="PANTHER" id="PTHR31983">
    <property type="entry name" value="ENDO-1,3(4)-BETA-GLUCANASE 1"/>
    <property type="match status" value="1"/>
</dbReference>
<dbReference type="EMBL" id="BMDD01000003">
    <property type="protein sequence ID" value="GGH80392.1"/>
    <property type="molecule type" value="Genomic_DNA"/>
</dbReference>
<dbReference type="InterPro" id="IPR008979">
    <property type="entry name" value="Galactose-bd-like_sf"/>
</dbReference>
<keyword evidence="4" id="KW-0378">Hydrolase</keyword>
<protein>
    <recommendedName>
        <fullName evidence="3">glucan endo-1,3-beta-D-glucosidase</fullName>
        <ecNumber evidence="3">3.2.1.39</ecNumber>
    </recommendedName>
</protein>
<dbReference type="Gene3D" id="2.70.98.30">
    <property type="entry name" value="Golgi alpha-mannosidase II, domain 4"/>
    <property type="match status" value="1"/>
</dbReference>
<feature type="domain" description="F5/8 type C" evidence="10">
    <location>
        <begin position="1550"/>
        <end position="1693"/>
    </location>
</feature>
<dbReference type="PROSITE" id="PS50022">
    <property type="entry name" value="FA58C_3"/>
    <property type="match status" value="6"/>
</dbReference>
<dbReference type="InterPro" id="IPR040720">
    <property type="entry name" value="GH81_C"/>
</dbReference>
<evidence type="ECO:0000256" key="9">
    <source>
        <dbReference type="SAM" id="MobiDB-lite"/>
    </source>
</evidence>
<dbReference type="Pfam" id="PF17652">
    <property type="entry name" value="Glyco_hydro81C"/>
    <property type="match status" value="1"/>
</dbReference>
<feature type="domain" description="F5/8 type C" evidence="10">
    <location>
        <begin position="1112"/>
        <end position="1255"/>
    </location>
</feature>
<feature type="domain" description="F5/8 type C" evidence="10">
    <location>
        <begin position="45"/>
        <end position="184"/>
    </location>
</feature>
<organism evidence="11 12">
    <name type="scientific">Saccharibacillus endophyticus</name>
    <dbReference type="NCBI Taxonomy" id="2060666"/>
    <lineage>
        <taxon>Bacteria</taxon>
        <taxon>Bacillati</taxon>
        <taxon>Bacillota</taxon>
        <taxon>Bacilli</taxon>
        <taxon>Bacillales</taxon>
        <taxon>Paenibacillaceae</taxon>
        <taxon>Saccharibacillus</taxon>
    </lineage>
</organism>
<proteinExistence type="inferred from homology"/>
<evidence type="ECO:0000256" key="8">
    <source>
        <dbReference type="ARBA" id="ARBA00023326"/>
    </source>
</evidence>
<reference evidence="12" key="1">
    <citation type="journal article" date="2019" name="Int. J. Syst. Evol. Microbiol.">
        <title>The Global Catalogue of Microorganisms (GCM) 10K type strain sequencing project: providing services to taxonomists for standard genome sequencing and annotation.</title>
        <authorList>
            <consortium name="The Broad Institute Genomics Platform"/>
            <consortium name="The Broad Institute Genome Sequencing Center for Infectious Disease"/>
            <person name="Wu L."/>
            <person name="Ma J."/>
        </authorList>
    </citation>
    <scope>NUCLEOTIDE SEQUENCE [LARGE SCALE GENOMIC DNA]</scope>
    <source>
        <strain evidence="12">CCM 8702</strain>
    </source>
</reference>
<dbReference type="SUPFAM" id="SSF49785">
    <property type="entry name" value="Galactose-binding domain-like"/>
    <property type="match status" value="6"/>
</dbReference>
<feature type="region of interest" description="Disordered" evidence="9">
    <location>
        <begin position="1426"/>
        <end position="1446"/>
    </location>
</feature>
<evidence type="ECO:0000256" key="4">
    <source>
        <dbReference type="ARBA" id="ARBA00022801"/>
    </source>
</evidence>
<name>A0ABQ1ZXW4_9BACL</name>
<dbReference type="InterPro" id="IPR005200">
    <property type="entry name" value="Endo-beta-glucanase"/>
</dbReference>
<keyword evidence="6" id="KW-0326">Glycosidase</keyword>
<gene>
    <name evidence="11" type="ORF">GCM10007362_28630</name>
</gene>
<feature type="domain" description="F5/8 type C" evidence="10">
    <location>
        <begin position="1412"/>
        <end position="1546"/>
    </location>
</feature>
<dbReference type="Gene3D" id="2.60.120.260">
    <property type="entry name" value="Galactose-binding domain-like"/>
    <property type="match status" value="6"/>
</dbReference>
<evidence type="ECO:0000256" key="6">
    <source>
        <dbReference type="ARBA" id="ARBA00023295"/>
    </source>
</evidence>
<evidence type="ECO:0000313" key="12">
    <source>
        <dbReference type="Proteomes" id="UP000605427"/>
    </source>
</evidence>
<comment type="catalytic activity">
    <reaction evidence="1">
        <text>Hydrolysis of (1-&gt;3)-beta-D-glucosidic linkages in (1-&gt;3)-beta-D-glucans.</text>
        <dbReference type="EC" id="3.2.1.39"/>
    </reaction>
</comment>
<feature type="domain" description="F5/8 type C" evidence="10">
    <location>
        <begin position="1266"/>
        <end position="1411"/>
    </location>
</feature>
<evidence type="ECO:0000256" key="1">
    <source>
        <dbReference type="ARBA" id="ARBA00000382"/>
    </source>
</evidence>
<evidence type="ECO:0000313" key="11">
    <source>
        <dbReference type="EMBL" id="GGH80392.1"/>
    </source>
</evidence>
<evidence type="ECO:0000256" key="3">
    <source>
        <dbReference type="ARBA" id="ARBA00012780"/>
    </source>
</evidence>
<dbReference type="InterPro" id="IPR000421">
    <property type="entry name" value="FA58C"/>
</dbReference>
<dbReference type="EC" id="3.2.1.39" evidence="3"/>
<feature type="domain" description="F5/8 type C" evidence="10">
    <location>
        <begin position="193"/>
        <end position="336"/>
    </location>
</feature>
<evidence type="ECO:0000256" key="2">
    <source>
        <dbReference type="ARBA" id="ARBA00010730"/>
    </source>
</evidence>
<dbReference type="Proteomes" id="UP000605427">
    <property type="component" value="Unassembled WGS sequence"/>
</dbReference>
<feature type="compositionally biased region" description="Acidic residues" evidence="9">
    <location>
        <begin position="1258"/>
        <end position="1270"/>
    </location>
</feature>
<keyword evidence="12" id="KW-1185">Reference proteome</keyword>
<evidence type="ECO:0000256" key="5">
    <source>
        <dbReference type="ARBA" id="ARBA00023277"/>
    </source>
</evidence>
<keyword evidence="7" id="KW-0961">Cell wall biogenesis/degradation</keyword>
<comment type="caution">
    <text evidence="11">The sequence shown here is derived from an EMBL/GenBank/DDBJ whole genome shotgun (WGS) entry which is preliminary data.</text>
</comment>
<dbReference type="RefSeq" id="WP_172244608.1">
    <property type="nucleotide sequence ID" value="NZ_BMDD01000003.1"/>
</dbReference>
<accession>A0ABQ1ZXW4</accession>
<keyword evidence="8" id="KW-0624">Polysaccharide degradation</keyword>
<dbReference type="PROSITE" id="PS52008">
    <property type="entry name" value="GH81"/>
    <property type="match status" value="1"/>
</dbReference>
<keyword evidence="5" id="KW-0119">Carbohydrate metabolism</keyword>
<evidence type="ECO:0000256" key="7">
    <source>
        <dbReference type="ARBA" id="ARBA00023316"/>
    </source>
</evidence>
<comment type="similarity">
    <text evidence="2">Belongs to the glycosyl hydrolase 81 family.</text>
</comment>